<name>A0A060QD07_9PROT</name>
<accession>A0A060QD07</accession>
<dbReference type="EC" id="2.5.1.15" evidence="4 9"/>
<dbReference type="InterPro" id="IPR011005">
    <property type="entry name" value="Dihydropteroate_synth-like_sf"/>
</dbReference>
<comment type="catalytic activity">
    <reaction evidence="1">
        <text>(7,8-dihydropterin-6-yl)methyl diphosphate + 4-aminobenzoate = 7,8-dihydropteroate + diphosphate</text>
        <dbReference type="Rhea" id="RHEA:19949"/>
        <dbReference type="ChEBI" id="CHEBI:17836"/>
        <dbReference type="ChEBI" id="CHEBI:17839"/>
        <dbReference type="ChEBI" id="CHEBI:33019"/>
        <dbReference type="ChEBI" id="CHEBI:72950"/>
        <dbReference type="EC" id="2.5.1.15"/>
    </reaction>
</comment>
<comment type="similarity">
    <text evidence="9">Belongs to the DHPS family.</text>
</comment>
<evidence type="ECO:0000313" key="11">
    <source>
        <dbReference type="EMBL" id="CDG38795.1"/>
    </source>
</evidence>
<evidence type="ECO:0000313" key="12">
    <source>
        <dbReference type="Proteomes" id="UP000027583"/>
    </source>
</evidence>
<feature type="domain" description="Pterin-binding" evidence="10">
    <location>
        <begin position="33"/>
        <end position="280"/>
    </location>
</feature>
<dbReference type="Proteomes" id="UP000027583">
    <property type="component" value="Unassembled WGS sequence"/>
</dbReference>
<dbReference type="CDD" id="cd00739">
    <property type="entry name" value="DHPS"/>
    <property type="match status" value="1"/>
</dbReference>
<comment type="pathway">
    <text evidence="3 9">Cofactor biosynthesis; tetrahydrofolate biosynthesis; 7,8-dihydrofolate from 2-amino-4-hydroxy-6-hydroxymethyl-7,8-dihydropteridine diphosphate and 4-aminobenzoate: step 1/2.</text>
</comment>
<evidence type="ECO:0000256" key="7">
    <source>
        <dbReference type="ARBA" id="ARBA00022842"/>
    </source>
</evidence>
<dbReference type="UniPathway" id="UPA00077">
    <property type="reaction ID" value="UER00156"/>
</dbReference>
<keyword evidence="6 9" id="KW-0479">Metal-binding</keyword>
<dbReference type="PANTHER" id="PTHR20941">
    <property type="entry name" value="FOLATE SYNTHESIS PROTEINS"/>
    <property type="match status" value="1"/>
</dbReference>
<dbReference type="GO" id="GO:0046872">
    <property type="term" value="F:metal ion binding"/>
    <property type="evidence" value="ECO:0007669"/>
    <property type="project" value="UniProtKB-KW"/>
</dbReference>
<dbReference type="GO" id="GO:0046654">
    <property type="term" value="P:tetrahydrofolate biosynthetic process"/>
    <property type="evidence" value="ECO:0007669"/>
    <property type="project" value="UniProtKB-UniPathway"/>
</dbReference>
<evidence type="ECO:0000256" key="3">
    <source>
        <dbReference type="ARBA" id="ARBA00004763"/>
    </source>
</evidence>
<dbReference type="Gene3D" id="3.20.20.20">
    <property type="entry name" value="Dihydropteroate synthase-like"/>
    <property type="match status" value="1"/>
</dbReference>
<keyword evidence="8 9" id="KW-0289">Folate biosynthesis</keyword>
<dbReference type="PROSITE" id="PS00793">
    <property type="entry name" value="DHPS_2"/>
    <property type="match status" value="1"/>
</dbReference>
<evidence type="ECO:0000256" key="6">
    <source>
        <dbReference type="ARBA" id="ARBA00022723"/>
    </source>
</evidence>
<evidence type="ECO:0000259" key="10">
    <source>
        <dbReference type="PROSITE" id="PS50972"/>
    </source>
</evidence>
<dbReference type="EMBL" id="CBLX010000004">
    <property type="protein sequence ID" value="CDG38795.1"/>
    <property type="molecule type" value="Genomic_DNA"/>
</dbReference>
<dbReference type="InterPro" id="IPR006390">
    <property type="entry name" value="DHP_synth_dom"/>
</dbReference>
<dbReference type="InterPro" id="IPR000489">
    <property type="entry name" value="Pterin-binding_dom"/>
</dbReference>
<dbReference type="GO" id="GO:0005829">
    <property type="term" value="C:cytosol"/>
    <property type="evidence" value="ECO:0007669"/>
    <property type="project" value="TreeGrafter"/>
</dbReference>
<evidence type="ECO:0000256" key="8">
    <source>
        <dbReference type="ARBA" id="ARBA00022909"/>
    </source>
</evidence>
<dbReference type="PROSITE" id="PS00792">
    <property type="entry name" value="DHPS_1"/>
    <property type="match status" value="1"/>
</dbReference>
<dbReference type="SUPFAM" id="SSF51717">
    <property type="entry name" value="Dihydropteroate synthetase-like"/>
    <property type="match status" value="1"/>
</dbReference>
<dbReference type="InterPro" id="IPR045031">
    <property type="entry name" value="DHP_synth-like"/>
</dbReference>
<evidence type="ECO:0000256" key="2">
    <source>
        <dbReference type="ARBA" id="ARBA00001946"/>
    </source>
</evidence>
<comment type="caution">
    <text evidence="11">The sequence shown here is derived from an EMBL/GenBank/DDBJ whole genome shotgun (WGS) entry which is preliminary data.</text>
</comment>
<organism evidence="11 12">
    <name type="scientific">Asaia bogorensis</name>
    <dbReference type="NCBI Taxonomy" id="91915"/>
    <lineage>
        <taxon>Bacteria</taxon>
        <taxon>Pseudomonadati</taxon>
        <taxon>Pseudomonadota</taxon>
        <taxon>Alphaproteobacteria</taxon>
        <taxon>Acetobacterales</taxon>
        <taxon>Acetobacteraceae</taxon>
        <taxon>Asaia</taxon>
    </lineage>
</organism>
<proteinExistence type="inferred from homology"/>
<evidence type="ECO:0000256" key="1">
    <source>
        <dbReference type="ARBA" id="ARBA00000012"/>
    </source>
</evidence>
<reference evidence="11 12" key="1">
    <citation type="journal article" date="2014" name="Genome Biol. Evol.">
        <title>Acetic acid bacteria genomes reveal functional traits for adaptation to life in insect guts.</title>
        <authorList>
            <person name="Chouaia B."/>
            <person name="Gaiarsa S."/>
            <person name="Crotti E."/>
            <person name="Comandatore F."/>
            <person name="Degli Esposti M."/>
            <person name="Ricci I."/>
            <person name="Alma A."/>
            <person name="Favia G."/>
            <person name="Bandi C."/>
            <person name="Daffonchio D."/>
        </authorList>
    </citation>
    <scope>NUCLEOTIDE SEQUENCE [LARGE SCALE GENOMIC DNA]</scope>
    <source>
        <strain evidence="11 12">SF2.1</strain>
    </source>
</reference>
<evidence type="ECO:0000256" key="9">
    <source>
        <dbReference type="RuleBase" id="RU361205"/>
    </source>
</evidence>
<keyword evidence="5 9" id="KW-0808">Transferase</keyword>
<comment type="cofactor">
    <cofactor evidence="2 9">
        <name>Mg(2+)</name>
        <dbReference type="ChEBI" id="CHEBI:18420"/>
    </cofactor>
</comment>
<dbReference type="PANTHER" id="PTHR20941:SF1">
    <property type="entry name" value="FOLIC ACID SYNTHESIS PROTEIN FOL1"/>
    <property type="match status" value="1"/>
</dbReference>
<evidence type="ECO:0000256" key="4">
    <source>
        <dbReference type="ARBA" id="ARBA00012458"/>
    </source>
</evidence>
<dbReference type="GO" id="GO:0046656">
    <property type="term" value="P:folic acid biosynthetic process"/>
    <property type="evidence" value="ECO:0007669"/>
    <property type="project" value="UniProtKB-KW"/>
</dbReference>
<dbReference type="RefSeq" id="WP_081866711.1">
    <property type="nucleotide sequence ID" value="NZ_CBLX010000004.1"/>
</dbReference>
<reference evidence="11 12" key="2">
    <citation type="journal article" date="2014" name="PLoS ONE">
        <title>Evolution of mitochondria reconstructed from the energy metabolism of living bacteria.</title>
        <authorList>
            <person name="Degli Esposti M."/>
            <person name="Chouaia B."/>
            <person name="Comandatore F."/>
            <person name="Crotti E."/>
            <person name="Sassera D."/>
            <person name="Lievens P.M."/>
            <person name="Daffonchio D."/>
            <person name="Bandi C."/>
        </authorList>
    </citation>
    <scope>NUCLEOTIDE SEQUENCE [LARGE SCALE GENOMIC DNA]</scope>
    <source>
        <strain evidence="11 12">SF2.1</strain>
    </source>
</reference>
<protein>
    <recommendedName>
        <fullName evidence="4 9">Dihydropteroate synthase</fullName>
        <shortName evidence="9">DHPS</shortName>
        <ecNumber evidence="4 9">2.5.1.15</ecNumber>
    </recommendedName>
    <alternativeName>
        <fullName evidence="9">Dihydropteroate pyrophosphorylase</fullName>
    </alternativeName>
</protein>
<comment type="function">
    <text evidence="9">Catalyzes the condensation of para-aminobenzoate (pABA) with 6-hydroxymethyl-7,8-dihydropterin diphosphate (DHPt-PP) to form 7,8-dihydropteroate (H2Pte), the immediate precursor of folate derivatives.</text>
</comment>
<sequence length="298" mass="32036">MEAVGSAVHKAQWQDRRDALKAAIWGAHEAHEPLIMGIVNATPDSFSDGGLHDAPDLAVDHARQLIAEGAALIDIGGESTRPGAAFVPASEEIMRTRPVMLALRDQTCFLSIDTYKASVAREAVRAGAVMINDVWGMQRDPAMASVMAETGAVAVLMHNRETIDPGLDLRDEFRRCFDAILTQALRAGIRREHIVLDPGVGFGKTDPQNLESIRLIGFLRETYGVPVLLGLSRKSLFGRLLGRDVNERLAGTLAANLGGLAQGAAILRVHDVAPHIDAVRIATMLGCFSPQAERSPVS</sequence>
<dbReference type="GO" id="GO:0004156">
    <property type="term" value="F:dihydropteroate synthase activity"/>
    <property type="evidence" value="ECO:0007669"/>
    <property type="project" value="UniProtKB-EC"/>
</dbReference>
<dbReference type="eggNOG" id="COG0294">
    <property type="taxonomic scope" value="Bacteria"/>
</dbReference>
<dbReference type="NCBIfam" id="TIGR01496">
    <property type="entry name" value="DHPS"/>
    <property type="match status" value="1"/>
</dbReference>
<dbReference type="AlphaFoldDB" id="A0A060QD07"/>
<dbReference type="Pfam" id="PF00809">
    <property type="entry name" value="Pterin_bind"/>
    <property type="match status" value="1"/>
</dbReference>
<evidence type="ECO:0000256" key="5">
    <source>
        <dbReference type="ARBA" id="ARBA00022679"/>
    </source>
</evidence>
<keyword evidence="7 9" id="KW-0460">Magnesium</keyword>
<dbReference type="PROSITE" id="PS50972">
    <property type="entry name" value="PTERIN_BINDING"/>
    <property type="match status" value="1"/>
</dbReference>
<gene>
    <name evidence="11" type="ORF">ASAP_0750</name>
</gene>